<evidence type="ECO:0008006" key="5">
    <source>
        <dbReference type="Google" id="ProtNLM"/>
    </source>
</evidence>
<name>A0A559MB40_9HELO</name>
<organism evidence="3 4">
    <name type="scientific">Lachnellula willkommii</name>
    <dbReference type="NCBI Taxonomy" id="215461"/>
    <lineage>
        <taxon>Eukaryota</taxon>
        <taxon>Fungi</taxon>
        <taxon>Dikarya</taxon>
        <taxon>Ascomycota</taxon>
        <taxon>Pezizomycotina</taxon>
        <taxon>Leotiomycetes</taxon>
        <taxon>Helotiales</taxon>
        <taxon>Lachnaceae</taxon>
        <taxon>Lachnellula</taxon>
    </lineage>
</organism>
<feature type="region of interest" description="Disordered" evidence="1">
    <location>
        <begin position="84"/>
        <end position="106"/>
    </location>
</feature>
<feature type="chain" id="PRO_5022148786" description="Transglycosylase SLT domain-containing protein" evidence="2">
    <location>
        <begin position="21"/>
        <end position="355"/>
    </location>
</feature>
<dbReference type="SUPFAM" id="SSF53955">
    <property type="entry name" value="Lysozyme-like"/>
    <property type="match status" value="1"/>
</dbReference>
<feature type="signal peptide" evidence="2">
    <location>
        <begin position="1"/>
        <end position="20"/>
    </location>
</feature>
<reference evidence="3 4" key="1">
    <citation type="submission" date="2018-05" db="EMBL/GenBank/DDBJ databases">
        <title>Genome sequencing and assembly of the regulated plant pathogen Lachnellula willkommii and related sister species for the development of diagnostic species identification markers.</title>
        <authorList>
            <person name="Giroux E."/>
            <person name="Bilodeau G."/>
        </authorList>
    </citation>
    <scope>NUCLEOTIDE SEQUENCE [LARGE SCALE GENOMIC DNA]</scope>
    <source>
        <strain evidence="3 4">CBS 172.35</strain>
    </source>
</reference>
<protein>
    <recommendedName>
        <fullName evidence="5">Transglycosylase SLT domain-containing protein</fullName>
    </recommendedName>
</protein>
<keyword evidence="4" id="KW-1185">Reference proteome</keyword>
<dbReference type="Gene3D" id="1.10.530.10">
    <property type="match status" value="1"/>
</dbReference>
<proteinExistence type="predicted"/>
<evidence type="ECO:0000256" key="1">
    <source>
        <dbReference type="SAM" id="MobiDB-lite"/>
    </source>
</evidence>
<evidence type="ECO:0000313" key="4">
    <source>
        <dbReference type="Proteomes" id="UP000315522"/>
    </source>
</evidence>
<dbReference type="Proteomes" id="UP000315522">
    <property type="component" value="Unassembled WGS sequence"/>
</dbReference>
<keyword evidence="2" id="KW-0732">Signal</keyword>
<accession>A0A559MB40</accession>
<dbReference type="EMBL" id="QGML01000949">
    <property type="protein sequence ID" value="TVY90193.1"/>
    <property type="molecule type" value="Genomic_DNA"/>
</dbReference>
<dbReference type="InterPro" id="IPR023346">
    <property type="entry name" value="Lysozyme-like_dom_sf"/>
</dbReference>
<gene>
    <name evidence="3" type="ORF">LAWI1_G004307</name>
</gene>
<feature type="compositionally biased region" description="Low complexity" evidence="1">
    <location>
        <begin position="118"/>
        <end position="145"/>
    </location>
</feature>
<comment type="caution">
    <text evidence="3">The sequence shown here is derived from an EMBL/GenBank/DDBJ whole genome shotgun (WGS) entry which is preliminary data.</text>
</comment>
<evidence type="ECO:0000256" key="2">
    <source>
        <dbReference type="SAM" id="SignalP"/>
    </source>
</evidence>
<sequence length="355" mass="36625">MPSFSAPFLIILALATQSFAAPAAIPNSYNEASNLVDNYIAKRFDDGQYHWTSVATVETSAAATSTLNPPLNTYRGPSNGPLNSTSVLPTGSVFPRPSGTGKTTRVTVTGTPTATIIGGISTLPSQPTSSALNSSSAAGGSTSGTVAEQTFSGNGGQGWPTIDQWLSFDDLWSKNVKGMGTCYDATGKDPQAPTTEDEKTDIRASINSVSQTTGVDNRYILATILQESSGCVRAGMTLSPGSVAVPNPGLMQDHNGTHTCHDKPAPCPKDTITGMLMDGTNGTLDVPGGGDGLKQTLAQAVTLGAKAGSAQAAYWSSRIYNSGSYDGKKALEDPSLGATADYCDKIANRLVGWVG</sequence>
<feature type="region of interest" description="Disordered" evidence="1">
    <location>
        <begin position="118"/>
        <end position="158"/>
    </location>
</feature>
<evidence type="ECO:0000313" key="3">
    <source>
        <dbReference type="EMBL" id="TVY90193.1"/>
    </source>
</evidence>
<dbReference type="AlphaFoldDB" id="A0A559MB40"/>